<dbReference type="EMBL" id="QEAS01000001">
    <property type="protein sequence ID" value="PWG82378.1"/>
    <property type="molecule type" value="Genomic_DNA"/>
</dbReference>
<dbReference type="OrthoDB" id="9794147at2"/>
<dbReference type="RefSeq" id="WP_109413797.1">
    <property type="nucleotide sequence ID" value="NZ_QEAS01000001.1"/>
</dbReference>
<reference evidence="3 4" key="1">
    <citation type="submission" date="2018-04" db="EMBL/GenBank/DDBJ databases">
        <title>Pedobacter chongqingensis sp. nov., isolated from a rottenly hemp rope.</title>
        <authorList>
            <person name="Cai Y."/>
        </authorList>
    </citation>
    <scope>NUCLEOTIDE SEQUENCE [LARGE SCALE GENOMIC DNA]</scope>
    <source>
        <strain evidence="3 4">FJ4-8</strain>
    </source>
</reference>
<comment type="caution">
    <text evidence="3">The sequence shown here is derived from an EMBL/GenBank/DDBJ whole genome shotgun (WGS) entry which is preliminary data.</text>
</comment>
<sequence length="197" mass="21137">MKTVKSSSNALKYFQLATIVFFAAIFGFSTSAQAQVYKTVGGSIKVLGTSNLHDWEMVAQNVPADAQFTIKGNQVQDISSFNFTLPVKSLKAKEDLMNSRAYKAMKADKFATITFKLASAEVSQSVVKATGALTIAGTTKQVTLQGKAVENADGTVTVSGSRKIKMSEFGITPPTFMLGALKVGDEVTVEYTLKLKN</sequence>
<feature type="signal peptide" evidence="1">
    <location>
        <begin position="1"/>
        <end position="34"/>
    </location>
</feature>
<dbReference type="PANTHER" id="PTHR34406:SF1">
    <property type="entry name" value="PROTEIN YCEI"/>
    <property type="match status" value="1"/>
</dbReference>
<evidence type="ECO:0000313" key="4">
    <source>
        <dbReference type="Proteomes" id="UP000245647"/>
    </source>
</evidence>
<dbReference type="Pfam" id="PF04264">
    <property type="entry name" value="YceI"/>
    <property type="match status" value="1"/>
</dbReference>
<accession>A0A2U2PM29</accession>
<dbReference type="SUPFAM" id="SSF101874">
    <property type="entry name" value="YceI-like"/>
    <property type="match status" value="1"/>
</dbReference>
<gene>
    <name evidence="3" type="ORF">DDR33_00460</name>
</gene>
<organism evidence="3 4">
    <name type="scientific">Pararcticibacter amylolyticus</name>
    <dbReference type="NCBI Taxonomy" id="2173175"/>
    <lineage>
        <taxon>Bacteria</taxon>
        <taxon>Pseudomonadati</taxon>
        <taxon>Bacteroidota</taxon>
        <taxon>Sphingobacteriia</taxon>
        <taxon>Sphingobacteriales</taxon>
        <taxon>Sphingobacteriaceae</taxon>
        <taxon>Pararcticibacter</taxon>
    </lineage>
</organism>
<dbReference type="Gene3D" id="2.40.128.110">
    <property type="entry name" value="Lipid/polyisoprenoid-binding, YceI-like"/>
    <property type="match status" value="1"/>
</dbReference>
<dbReference type="AlphaFoldDB" id="A0A2U2PM29"/>
<evidence type="ECO:0000259" key="2">
    <source>
        <dbReference type="SMART" id="SM00867"/>
    </source>
</evidence>
<dbReference type="PANTHER" id="PTHR34406">
    <property type="entry name" value="PROTEIN YCEI"/>
    <property type="match status" value="1"/>
</dbReference>
<feature type="chain" id="PRO_5015694719" evidence="1">
    <location>
        <begin position="35"/>
        <end position="197"/>
    </location>
</feature>
<proteinExistence type="predicted"/>
<dbReference type="SMART" id="SM00867">
    <property type="entry name" value="YceI"/>
    <property type="match status" value="1"/>
</dbReference>
<dbReference type="InterPro" id="IPR007372">
    <property type="entry name" value="Lipid/polyisoprenoid-bd_YceI"/>
</dbReference>
<protein>
    <submittedName>
        <fullName evidence="3">YceI family protein</fullName>
    </submittedName>
</protein>
<keyword evidence="1" id="KW-0732">Signal</keyword>
<dbReference type="InterPro" id="IPR036761">
    <property type="entry name" value="TTHA0802/YceI-like_sf"/>
</dbReference>
<evidence type="ECO:0000256" key="1">
    <source>
        <dbReference type="SAM" id="SignalP"/>
    </source>
</evidence>
<feature type="domain" description="Lipid/polyisoprenoid-binding YceI-like" evidence="2">
    <location>
        <begin position="36"/>
        <end position="196"/>
    </location>
</feature>
<evidence type="ECO:0000313" key="3">
    <source>
        <dbReference type="EMBL" id="PWG82378.1"/>
    </source>
</evidence>
<keyword evidence="4" id="KW-1185">Reference proteome</keyword>
<dbReference type="Proteomes" id="UP000245647">
    <property type="component" value="Unassembled WGS sequence"/>
</dbReference>
<name>A0A2U2PM29_9SPHI</name>